<protein>
    <recommendedName>
        <fullName evidence="7">MICOS complex subunit</fullName>
    </recommendedName>
</protein>
<keyword evidence="5 7" id="KW-0496">Mitochondrion</keyword>
<dbReference type="OrthoDB" id="5973346at2759"/>
<feature type="compositionally biased region" description="Low complexity" evidence="8">
    <location>
        <begin position="238"/>
        <end position="253"/>
    </location>
</feature>
<name>A0A3Q3AXK8_KRYMA</name>
<dbReference type="RefSeq" id="XP_017275295.1">
    <property type="nucleotide sequence ID" value="XM_017419806.3"/>
</dbReference>
<dbReference type="PANTHER" id="PTHR14564">
    <property type="entry name" value="MICOS COMPLEX SUBUNIT MIC26 / MIC27 FAMILY MEMBER"/>
    <property type="match status" value="1"/>
</dbReference>
<dbReference type="CTD" id="139322"/>
<proteinExistence type="inferred from homology"/>
<feature type="compositionally biased region" description="Acidic residues" evidence="8">
    <location>
        <begin position="362"/>
        <end position="372"/>
    </location>
</feature>
<comment type="function">
    <text evidence="7">Component of the MICOS complex, a large protein complex of the mitochondrial inner membrane that plays crucial roles in the maintenance of crista junctions, inner membrane architecture, and formation of contact sites to the outer membrane.</text>
</comment>
<dbReference type="OMA" id="GGEDIYH"/>
<feature type="region of interest" description="Disordered" evidence="8">
    <location>
        <begin position="184"/>
        <end position="217"/>
    </location>
</feature>
<organism evidence="9 10">
    <name type="scientific">Kryptolebias marmoratus</name>
    <name type="common">Mangrove killifish</name>
    <name type="synonym">Rivulus marmoratus</name>
    <dbReference type="NCBI Taxonomy" id="37003"/>
    <lineage>
        <taxon>Eukaryota</taxon>
        <taxon>Metazoa</taxon>
        <taxon>Chordata</taxon>
        <taxon>Craniata</taxon>
        <taxon>Vertebrata</taxon>
        <taxon>Euteleostomi</taxon>
        <taxon>Actinopterygii</taxon>
        <taxon>Neopterygii</taxon>
        <taxon>Teleostei</taxon>
        <taxon>Neoteleostei</taxon>
        <taxon>Acanthomorphata</taxon>
        <taxon>Ovalentaria</taxon>
        <taxon>Atherinomorphae</taxon>
        <taxon>Cyprinodontiformes</taxon>
        <taxon>Rivulidae</taxon>
        <taxon>Kryptolebias</taxon>
    </lineage>
</organism>
<reference evidence="9" key="2">
    <citation type="submission" date="2025-09" db="UniProtKB">
        <authorList>
            <consortium name="Ensembl"/>
        </authorList>
    </citation>
    <scope>IDENTIFICATION</scope>
</reference>
<reference evidence="9" key="1">
    <citation type="submission" date="2025-08" db="UniProtKB">
        <authorList>
            <consortium name="Ensembl"/>
        </authorList>
    </citation>
    <scope>IDENTIFICATION</scope>
</reference>
<accession>A0A3Q3AXK8</accession>
<dbReference type="GO" id="GO:0042407">
    <property type="term" value="P:cristae formation"/>
    <property type="evidence" value="ECO:0007669"/>
    <property type="project" value="InterPro"/>
</dbReference>
<keyword evidence="10" id="KW-1185">Reference proteome</keyword>
<evidence type="ECO:0000313" key="9">
    <source>
        <dbReference type="Ensembl" id="ENSKMAP00000021386.1"/>
    </source>
</evidence>
<dbReference type="InterPro" id="IPR033182">
    <property type="entry name" value="MIC26/MIC27_animal"/>
</dbReference>
<feature type="compositionally biased region" description="Polar residues" evidence="8">
    <location>
        <begin position="191"/>
        <end position="210"/>
    </location>
</feature>
<keyword evidence="4 7" id="KW-1133">Transmembrane helix</keyword>
<dbReference type="GO" id="GO:0061617">
    <property type="term" value="C:MICOS complex"/>
    <property type="evidence" value="ECO:0007669"/>
    <property type="project" value="UniProtKB-UniRule"/>
</dbReference>
<evidence type="ECO:0000256" key="1">
    <source>
        <dbReference type="ARBA" id="ARBA00004325"/>
    </source>
</evidence>
<comment type="subcellular location">
    <subcellularLocation>
        <location evidence="7">Mitochondrion inner membrane</location>
    </subcellularLocation>
    <subcellularLocation>
        <location evidence="1">Mitochondrion membrane</location>
    </subcellularLocation>
</comment>
<dbReference type="GeneID" id="108238012"/>
<dbReference type="InterPro" id="IPR019166">
    <property type="entry name" value="MIC26/MIC27"/>
</dbReference>
<dbReference type="Ensembl" id="ENSKMAT00000021665.1">
    <property type="protein sequence ID" value="ENSKMAP00000021386.1"/>
    <property type="gene ID" value="ENSKMAG00000015903.1"/>
</dbReference>
<evidence type="ECO:0000256" key="8">
    <source>
        <dbReference type="SAM" id="MobiDB-lite"/>
    </source>
</evidence>
<evidence type="ECO:0000256" key="2">
    <source>
        <dbReference type="ARBA" id="ARBA00010904"/>
    </source>
</evidence>
<keyword evidence="7" id="KW-0999">Mitochondrion inner membrane</keyword>
<evidence type="ECO:0000256" key="6">
    <source>
        <dbReference type="ARBA" id="ARBA00023136"/>
    </source>
</evidence>
<feature type="transmembrane region" description="Helical" evidence="7">
    <location>
        <begin position="110"/>
        <end position="128"/>
    </location>
</feature>
<dbReference type="Pfam" id="PF09769">
    <property type="entry name" value="ApoO"/>
    <property type="match status" value="1"/>
</dbReference>
<dbReference type="Proteomes" id="UP000264800">
    <property type="component" value="Unplaced"/>
</dbReference>
<dbReference type="AlphaFoldDB" id="A0A3Q3AXK8"/>
<feature type="region of interest" description="Disordered" evidence="8">
    <location>
        <begin position="238"/>
        <end position="372"/>
    </location>
</feature>
<feature type="compositionally biased region" description="Pro residues" evidence="8">
    <location>
        <begin position="327"/>
        <end position="336"/>
    </location>
</feature>
<comment type="similarity">
    <text evidence="2">Belongs to the apolipoprotein O/MICOS complex subunit Mic27 family.</text>
</comment>
<evidence type="ECO:0000256" key="5">
    <source>
        <dbReference type="ARBA" id="ARBA00023128"/>
    </source>
</evidence>
<sequence length="372" mass="38206">MAAKVAMVAVPAVLGIASIRVHTASEAPAGGLASRDGLNVYTPLPETSPAQFLPERPGVVERGIAAAREGTLPAVRAVKSACVSVKRGSVNLYRAGEDAYYYLIDPPPGFLPRFGTITMAGLLGMFLARRGSRFRRVLVPLGLMSVGASVCYPAQAVALLKVTGRSALAAGQWSRAAASSLLSANKEPAAEQTQSAPGSSPGSLAQTTAVPESVSDEAVVTVAAEDESSVPPTEISAAWAPAEGGSGSAADSSQVRTETPPLSEETAPAGHDEGSGRKQAAGDVSDTRPAEPTSGLELETRPVPVVESAEREPSADPELTPAEEPTPTTPPPPPFQPAAENSKEGSGFKPNPALMDFGQSSPEDEDLYSTRS</sequence>
<keyword evidence="6 7" id="KW-0472">Membrane</keyword>
<dbReference type="KEGG" id="kmr:108238012"/>
<keyword evidence="3 7" id="KW-0812">Transmembrane</keyword>
<evidence type="ECO:0000313" key="10">
    <source>
        <dbReference type="Proteomes" id="UP000264800"/>
    </source>
</evidence>
<dbReference type="STRING" id="37003.ENSKMAP00000021386"/>
<evidence type="ECO:0000256" key="3">
    <source>
        <dbReference type="ARBA" id="ARBA00022692"/>
    </source>
</evidence>
<dbReference type="GeneTree" id="ENSGT00530000063666"/>
<evidence type="ECO:0000256" key="4">
    <source>
        <dbReference type="ARBA" id="ARBA00022989"/>
    </source>
</evidence>
<comment type="subunit">
    <text evidence="7">Component of the mitochondrial contact site and cristae organizing system (MICOS) complex.</text>
</comment>
<feature type="compositionally biased region" description="Low complexity" evidence="8">
    <location>
        <begin position="316"/>
        <end position="326"/>
    </location>
</feature>
<evidence type="ECO:0000256" key="7">
    <source>
        <dbReference type="RuleBase" id="RU363021"/>
    </source>
</evidence>